<dbReference type="Proteomes" id="UP000324832">
    <property type="component" value="Unassembled WGS sequence"/>
</dbReference>
<organism evidence="2 3">
    <name type="scientific">Leptidea sinapis</name>
    <dbReference type="NCBI Taxonomy" id="189913"/>
    <lineage>
        <taxon>Eukaryota</taxon>
        <taxon>Metazoa</taxon>
        <taxon>Ecdysozoa</taxon>
        <taxon>Arthropoda</taxon>
        <taxon>Hexapoda</taxon>
        <taxon>Insecta</taxon>
        <taxon>Pterygota</taxon>
        <taxon>Neoptera</taxon>
        <taxon>Endopterygota</taxon>
        <taxon>Lepidoptera</taxon>
        <taxon>Glossata</taxon>
        <taxon>Ditrysia</taxon>
        <taxon>Papilionoidea</taxon>
        <taxon>Pieridae</taxon>
        <taxon>Dismorphiinae</taxon>
        <taxon>Leptidea</taxon>
    </lineage>
</organism>
<feature type="compositionally biased region" description="Polar residues" evidence="1">
    <location>
        <begin position="1"/>
        <end position="11"/>
    </location>
</feature>
<dbReference type="PANTHER" id="PTHR12289">
    <property type="entry name" value="METAXIN RELATED"/>
    <property type="match status" value="1"/>
</dbReference>
<name>A0A5E4QSI9_9NEOP</name>
<evidence type="ECO:0008006" key="4">
    <source>
        <dbReference type="Google" id="ProtNLM"/>
    </source>
</evidence>
<reference evidence="2 3" key="1">
    <citation type="submission" date="2017-07" db="EMBL/GenBank/DDBJ databases">
        <authorList>
            <person name="Talla V."/>
            <person name="Backstrom N."/>
        </authorList>
    </citation>
    <scope>NUCLEOTIDE SEQUENCE [LARGE SCALE GENOMIC DNA]</scope>
</reference>
<proteinExistence type="predicted"/>
<dbReference type="GO" id="GO:0005737">
    <property type="term" value="C:cytoplasm"/>
    <property type="evidence" value="ECO:0007669"/>
    <property type="project" value="TreeGrafter"/>
</dbReference>
<dbReference type="InterPro" id="IPR050931">
    <property type="entry name" value="Mito_Protein_Transport_Metaxin"/>
</dbReference>
<evidence type="ECO:0000313" key="2">
    <source>
        <dbReference type="EMBL" id="VVD00951.1"/>
    </source>
</evidence>
<feature type="region of interest" description="Disordered" evidence="1">
    <location>
        <begin position="1"/>
        <end position="59"/>
    </location>
</feature>
<evidence type="ECO:0000256" key="1">
    <source>
        <dbReference type="SAM" id="MobiDB-lite"/>
    </source>
</evidence>
<dbReference type="PANTHER" id="PTHR12289:SF41">
    <property type="entry name" value="FAILED AXON CONNECTIONS-RELATED"/>
    <property type="match status" value="1"/>
</dbReference>
<dbReference type="AlphaFoldDB" id="A0A5E4QSI9"/>
<evidence type="ECO:0000313" key="3">
    <source>
        <dbReference type="Proteomes" id="UP000324832"/>
    </source>
</evidence>
<accession>A0A5E4QSI9</accession>
<protein>
    <recommendedName>
        <fullName evidence="4">GST N-terminal domain-containing protein</fullName>
    </recommendedName>
</protein>
<sequence length="109" mass="12429">MATEVVNNVPDNTAKEKELKEDAPVDNSQTKEEAPTSGEKTEEKIEDKKTEGQSKPNIHKMNYQQDVVYLYQFSRTPLLPSTSPYCLKVETWLRLAGIKYEVSQIILNP</sequence>
<keyword evidence="3" id="KW-1185">Reference proteome</keyword>
<feature type="compositionally biased region" description="Basic and acidic residues" evidence="1">
    <location>
        <begin position="13"/>
        <end position="52"/>
    </location>
</feature>
<dbReference type="EMBL" id="FZQP02005088">
    <property type="protein sequence ID" value="VVD00951.1"/>
    <property type="molecule type" value="Genomic_DNA"/>
</dbReference>
<gene>
    <name evidence="2" type="ORF">LSINAPIS_LOCUS11485</name>
</gene>